<dbReference type="AlphaFoldDB" id="A0A399RGJ4"/>
<dbReference type="InterPro" id="IPR027275">
    <property type="entry name" value="PRC-brl_dom"/>
</dbReference>
<dbReference type="Pfam" id="PF05239">
    <property type="entry name" value="PRC"/>
    <property type="match status" value="1"/>
</dbReference>
<sequence length="405" mass="42554">MISTRTSPAFGPSRSSSTISSGFLASKATAARVFMALAPPFFQNRCGPCREPRATARGPGNYRPESDAEPECDNNFRCPTAARRNVRVGAAVYHDVDVQKETDMKNLMITTAAAALLMGAAACSQAADDIELGEANYGESQSAEAANETDTSNAEMASNETGQTEVNGNLMDADPEMAPRDAGITYLADSELSAGNLIGAKVTGATGEDIATVDDLLINAGGEVESVIFRSGDFIDIVGTKGALPYSAVDLTMAADADPRFSVGMTEEAIQEVAEFEQDGLNDYRLASEIMGTTAAFVNSNDSVRIRDIILSQDGTVQYAVISDPLMLDDMRTIGFDRIQVEQGDGGLVVVDAAKADLTSMPRFAYEAETSAEASLQGESGGQDSSDDDGLMPDMDGSGDTSTPQ</sequence>
<feature type="region of interest" description="Disordered" evidence="1">
    <location>
        <begin position="1"/>
        <end position="20"/>
    </location>
</feature>
<feature type="domain" description="PRC-barrel" evidence="2">
    <location>
        <begin position="191"/>
        <end position="250"/>
    </location>
</feature>
<comment type="caution">
    <text evidence="3">The sequence shown here is derived from an EMBL/GenBank/DDBJ whole genome shotgun (WGS) entry which is preliminary data.</text>
</comment>
<dbReference type="InterPro" id="IPR011033">
    <property type="entry name" value="PRC_barrel-like_sf"/>
</dbReference>
<name>A0A399RGJ4_9PROT</name>
<dbReference type="SUPFAM" id="SSF50346">
    <property type="entry name" value="PRC-barrel domain"/>
    <property type="match status" value="1"/>
</dbReference>
<feature type="region of interest" description="Disordered" evidence="1">
    <location>
        <begin position="369"/>
        <end position="405"/>
    </location>
</feature>
<proteinExistence type="predicted"/>
<organism evidence="3 4">
    <name type="scientific">Henriciella mobilis</name>
    <dbReference type="NCBI Taxonomy" id="2305467"/>
    <lineage>
        <taxon>Bacteria</taxon>
        <taxon>Pseudomonadati</taxon>
        <taxon>Pseudomonadota</taxon>
        <taxon>Alphaproteobacteria</taxon>
        <taxon>Hyphomonadales</taxon>
        <taxon>Hyphomonadaceae</taxon>
        <taxon>Henriciella</taxon>
    </lineage>
</organism>
<reference evidence="3 4" key="1">
    <citation type="submission" date="2018-08" db="EMBL/GenBank/DDBJ databases">
        <title>Henriciella mobilis sp. nov., isolated from seawater.</title>
        <authorList>
            <person name="Cheng H."/>
            <person name="Wu Y.-H."/>
            <person name="Xu X.-W."/>
            <person name="Guo L.-L."/>
        </authorList>
    </citation>
    <scope>NUCLEOTIDE SEQUENCE [LARGE SCALE GENOMIC DNA]</scope>
    <source>
        <strain evidence="3 4">JN25</strain>
    </source>
</reference>
<feature type="region of interest" description="Disordered" evidence="1">
    <location>
        <begin position="137"/>
        <end position="170"/>
    </location>
</feature>
<evidence type="ECO:0000256" key="1">
    <source>
        <dbReference type="SAM" id="MobiDB-lite"/>
    </source>
</evidence>
<feature type="compositionally biased region" description="Polar residues" evidence="1">
    <location>
        <begin position="138"/>
        <end position="167"/>
    </location>
</feature>
<dbReference type="Proteomes" id="UP000266385">
    <property type="component" value="Unassembled WGS sequence"/>
</dbReference>
<evidence type="ECO:0000313" key="3">
    <source>
        <dbReference type="EMBL" id="RIJ30726.1"/>
    </source>
</evidence>
<accession>A0A399RGJ4</accession>
<evidence type="ECO:0000259" key="2">
    <source>
        <dbReference type="Pfam" id="PF05239"/>
    </source>
</evidence>
<protein>
    <submittedName>
        <fullName evidence="3">PRC-barrel domain containing protein</fullName>
    </submittedName>
</protein>
<dbReference type="Gene3D" id="2.30.30.240">
    <property type="entry name" value="PRC-barrel domain"/>
    <property type="match status" value="2"/>
</dbReference>
<gene>
    <name evidence="3" type="ORF">D1223_04710</name>
</gene>
<evidence type="ECO:0000313" key="4">
    <source>
        <dbReference type="Proteomes" id="UP000266385"/>
    </source>
</evidence>
<keyword evidence="4" id="KW-1185">Reference proteome</keyword>
<feature type="compositionally biased region" description="Low complexity" evidence="1">
    <location>
        <begin position="375"/>
        <end position="384"/>
    </location>
</feature>
<dbReference type="EMBL" id="QWFX01000006">
    <property type="protein sequence ID" value="RIJ30726.1"/>
    <property type="molecule type" value="Genomic_DNA"/>
</dbReference>